<gene>
    <name evidence="2" type="ORF">SAMN05880501_104198</name>
</gene>
<feature type="transmembrane region" description="Helical" evidence="1">
    <location>
        <begin position="114"/>
        <end position="133"/>
    </location>
</feature>
<keyword evidence="1" id="KW-1133">Transmembrane helix</keyword>
<dbReference type="InterPro" id="IPR021359">
    <property type="entry name" value="DUF2812"/>
</dbReference>
<name>A0A285SE63_9BACL</name>
<sequence length="177" mass="21120">MNEKLTKFRFFLDYEKEEDWVNDMSKQGWHLISFNFNYFTFEKGEPGQYIYRNEMLSGLGAKDQSKEYIEFLQQSGVELVQRRFNWAYFRKNTSDGPFELYTDTSSKITYLNRIYTLFLFLMLVNLLSALTNLTGLFDYQIILGSCNLTVAILLFIPFVKVKKRRDHLKKNLDLFND</sequence>
<dbReference type="Pfam" id="PF11193">
    <property type="entry name" value="DUF2812"/>
    <property type="match status" value="1"/>
</dbReference>
<evidence type="ECO:0000313" key="2">
    <source>
        <dbReference type="EMBL" id="SOC06150.1"/>
    </source>
</evidence>
<dbReference type="OrthoDB" id="8757095at2"/>
<keyword evidence="1" id="KW-0472">Membrane</keyword>
<evidence type="ECO:0000256" key="1">
    <source>
        <dbReference type="SAM" id="Phobius"/>
    </source>
</evidence>
<keyword evidence="1" id="KW-0812">Transmembrane</keyword>
<dbReference type="AlphaFoldDB" id="A0A285SE63"/>
<accession>A0A285SE63</accession>
<proteinExistence type="predicted"/>
<protein>
    <submittedName>
        <fullName evidence="2">Uncharacterized protein DUF2812</fullName>
    </submittedName>
</protein>
<organism evidence="2 3">
    <name type="scientific">Ureibacillus xyleni</name>
    <dbReference type="NCBI Taxonomy" id="614648"/>
    <lineage>
        <taxon>Bacteria</taxon>
        <taxon>Bacillati</taxon>
        <taxon>Bacillota</taxon>
        <taxon>Bacilli</taxon>
        <taxon>Bacillales</taxon>
        <taxon>Caryophanaceae</taxon>
        <taxon>Ureibacillus</taxon>
    </lineage>
</organism>
<dbReference type="EMBL" id="OBMQ01000004">
    <property type="protein sequence ID" value="SOC06150.1"/>
    <property type="molecule type" value="Genomic_DNA"/>
</dbReference>
<feature type="transmembrane region" description="Helical" evidence="1">
    <location>
        <begin position="139"/>
        <end position="159"/>
    </location>
</feature>
<keyword evidence="3" id="KW-1185">Reference proteome</keyword>
<evidence type="ECO:0000313" key="3">
    <source>
        <dbReference type="Proteomes" id="UP000219636"/>
    </source>
</evidence>
<dbReference type="Proteomes" id="UP000219636">
    <property type="component" value="Unassembled WGS sequence"/>
</dbReference>
<dbReference type="RefSeq" id="WP_097073147.1">
    <property type="nucleotide sequence ID" value="NZ_OBMQ01000004.1"/>
</dbReference>
<reference evidence="3" key="1">
    <citation type="submission" date="2017-08" db="EMBL/GenBank/DDBJ databases">
        <authorList>
            <person name="Varghese N."/>
            <person name="Submissions S."/>
        </authorList>
    </citation>
    <scope>NUCLEOTIDE SEQUENCE [LARGE SCALE GENOMIC DNA]</scope>
    <source>
        <strain evidence="3">JC22</strain>
    </source>
</reference>